<dbReference type="InterPro" id="IPR035952">
    <property type="entry name" value="Rhomboid-like_sf"/>
</dbReference>
<feature type="transmembrane region" description="Helical" evidence="7">
    <location>
        <begin position="178"/>
        <end position="199"/>
    </location>
</feature>
<dbReference type="Proteomes" id="UP000747399">
    <property type="component" value="Unassembled WGS sequence"/>
</dbReference>
<dbReference type="Pfam" id="PF01694">
    <property type="entry name" value="Rhomboid"/>
    <property type="match status" value="1"/>
</dbReference>
<dbReference type="FunFam" id="1.20.1540.10:FF:000013">
    <property type="entry name" value="Rhomboid protease aarA"/>
    <property type="match status" value="1"/>
</dbReference>
<dbReference type="PANTHER" id="PTHR43066">
    <property type="entry name" value="RHOMBOID-RELATED PROTEIN"/>
    <property type="match status" value="1"/>
</dbReference>
<keyword evidence="10" id="KW-1185">Reference proteome</keyword>
<keyword evidence="4 7" id="KW-1133">Transmembrane helix</keyword>
<gene>
    <name evidence="9" type="ORF">Vafri_21820</name>
</gene>
<keyword evidence="3 7" id="KW-0812">Transmembrane</keyword>
<name>A0A8J4BZP8_9CHLO</name>
<dbReference type="GO" id="GO:0004252">
    <property type="term" value="F:serine-type endopeptidase activity"/>
    <property type="evidence" value="ECO:0007669"/>
    <property type="project" value="InterPro"/>
</dbReference>
<evidence type="ECO:0000256" key="5">
    <source>
        <dbReference type="ARBA" id="ARBA00023136"/>
    </source>
</evidence>
<keyword evidence="5 7" id="KW-0472">Membrane</keyword>
<evidence type="ECO:0000256" key="3">
    <source>
        <dbReference type="ARBA" id="ARBA00022692"/>
    </source>
</evidence>
<evidence type="ECO:0000313" key="9">
    <source>
        <dbReference type="EMBL" id="GIL68561.1"/>
    </source>
</evidence>
<evidence type="ECO:0000256" key="1">
    <source>
        <dbReference type="ARBA" id="ARBA00004141"/>
    </source>
</evidence>
<dbReference type="SUPFAM" id="SSF144091">
    <property type="entry name" value="Rhomboid-like"/>
    <property type="match status" value="1"/>
</dbReference>
<dbReference type="Gene3D" id="1.20.1540.10">
    <property type="entry name" value="Rhomboid-like"/>
    <property type="match status" value="1"/>
</dbReference>
<feature type="region of interest" description="Disordered" evidence="6">
    <location>
        <begin position="55"/>
        <end position="99"/>
    </location>
</feature>
<dbReference type="InterPro" id="IPR022764">
    <property type="entry name" value="Peptidase_S54_rhomboid_dom"/>
</dbReference>
<sequence length="304" mass="31738">MSISACLNLSQSYRLKSYHNSSLVDVRRSTSRTGPPLGSCTAGRVDVRPRFSKHVQHSHIKPSVACSASSSGSSPSWRSGGAGPDRGSSLTGIGSGTSTTSTTGNGVFVLMLVCSLLFLADHLLHLPGCSALYLNHARPQWWQFLTHMFCHGNLAHLSGNLFNLCVFGKMVEETEGSLGVLFTFLVCGLGAALATFFLTPATSNGHVTVSVGASGAIFGLFAVSVVTRLRWNLKQLLEAAVLGQFVVRQVLEEAKNQVAGGLTVGGMAVSHAAHLAGAAVGVILVLLLQRLPDDPAAGAVGDSK</sequence>
<comment type="similarity">
    <text evidence="2">Belongs to the peptidase S54 family.</text>
</comment>
<evidence type="ECO:0000256" key="6">
    <source>
        <dbReference type="SAM" id="MobiDB-lite"/>
    </source>
</evidence>
<dbReference type="PANTHER" id="PTHR43066:SF5">
    <property type="entry name" value="RHOMBOID-LIKE PROTEIN 11, CHLOROPLASTIC-RELATED"/>
    <property type="match status" value="1"/>
</dbReference>
<dbReference type="EMBL" id="BNCO01000120">
    <property type="protein sequence ID" value="GIL68561.1"/>
    <property type="molecule type" value="Genomic_DNA"/>
</dbReference>
<evidence type="ECO:0000256" key="7">
    <source>
        <dbReference type="SAM" id="Phobius"/>
    </source>
</evidence>
<feature type="transmembrane region" description="Helical" evidence="7">
    <location>
        <begin position="205"/>
        <end position="226"/>
    </location>
</feature>
<evidence type="ECO:0000256" key="2">
    <source>
        <dbReference type="ARBA" id="ARBA00009045"/>
    </source>
</evidence>
<comment type="subcellular location">
    <subcellularLocation>
        <location evidence="1">Membrane</location>
        <topology evidence="1">Multi-pass membrane protein</topology>
    </subcellularLocation>
</comment>
<comment type="caution">
    <text evidence="9">The sequence shown here is derived from an EMBL/GenBank/DDBJ whole genome shotgun (WGS) entry which is preliminary data.</text>
</comment>
<organism evidence="9 10">
    <name type="scientific">Volvox africanus</name>
    <dbReference type="NCBI Taxonomy" id="51714"/>
    <lineage>
        <taxon>Eukaryota</taxon>
        <taxon>Viridiplantae</taxon>
        <taxon>Chlorophyta</taxon>
        <taxon>core chlorophytes</taxon>
        <taxon>Chlorophyceae</taxon>
        <taxon>CS clade</taxon>
        <taxon>Chlamydomonadales</taxon>
        <taxon>Volvocaceae</taxon>
        <taxon>Volvox</taxon>
    </lineage>
</organism>
<feature type="compositionally biased region" description="Low complexity" evidence="6">
    <location>
        <begin position="87"/>
        <end position="99"/>
    </location>
</feature>
<protein>
    <recommendedName>
        <fullName evidence="8">Peptidase S54 rhomboid domain-containing protein</fullName>
    </recommendedName>
</protein>
<dbReference type="AlphaFoldDB" id="A0A8J4BZP8"/>
<evidence type="ECO:0000259" key="8">
    <source>
        <dbReference type="Pfam" id="PF01694"/>
    </source>
</evidence>
<feature type="domain" description="Peptidase S54 rhomboid" evidence="8">
    <location>
        <begin position="139"/>
        <end position="288"/>
    </location>
</feature>
<evidence type="ECO:0000313" key="10">
    <source>
        <dbReference type="Proteomes" id="UP000747399"/>
    </source>
</evidence>
<dbReference type="GO" id="GO:0016020">
    <property type="term" value="C:membrane"/>
    <property type="evidence" value="ECO:0007669"/>
    <property type="project" value="UniProtKB-SubCell"/>
</dbReference>
<accession>A0A8J4BZP8</accession>
<feature type="compositionally biased region" description="Low complexity" evidence="6">
    <location>
        <begin position="62"/>
        <end position="79"/>
    </location>
</feature>
<feature type="transmembrane region" description="Helical" evidence="7">
    <location>
        <begin position="107"/>
        <end position="124"/>
    </location>
</feature>
<reference evidence="9" key="1">
    <citation type="journal article" date="2021" name="Proc. Natl. Acad. Sci. U.S.A.">
        <title>Three genomes in the algal genus Volvox reveal the fate of a haploid sex-determining region after a transition to homothallism.</title>
        <authorList>
            <person name="Yamamoto K."/>
            <person name="Hamaji T."/>
            <person name="Kawai-Toyooka H."/>
            <person name="Matsuzaki R."/>
            <person name="Takahashi F."/>
            <person name="Nishimura Y."/>
            <person name="Kawachi M."/>
            <person name="Noguchi H."/>
            <person name="Minakuchi Y."/>
            <person name="Umen J.G."/>
            <person name="Toyoda A."/>
            <person name="Nozaki H."/>
        </authorList>
    </citation>
    <scope>NUCLEOTIDE SEQUENCE</scope>
    <source>
        <strain evidence="9">NIES-3780</strain>
    </source>
</reference>
<proteinExistence type="inferred from homology"/>
<evidence type="ECO:0000256" key="4">
    <source>
        <dbReference type="ARBA" id="ARBA00022989"/>
    </source>
</evidence>